<sequence length="208" mass="23096">MPPLSTTQWHIMVSLNRSIMADVAGAASGVIGAAVSIGSAIGEAAPTHRQCTIELKNKCKRYSLCNPRMYFESGGCAVPPSPFIDSSTSDMIQFCKTAHTARGAVGVFTYELLHNDTNQHTEKIAVMYSVPYDFNMHSNWYAVGVFIKSKECNRDLYYNMYNNEDSSFIRAKASDPCLIYKGRHVTIRASMSDAFQPVMKLQVTDNIK</sequence>
<evidence type="ECO:0000256" key="5">
    <source>
        <dbReference type="ARBA" id="ARBA00023331"/>
    </source>
</evidence>
<organism evidence="6 7">
    <name type="scientific">Mastacembelus armatus</name>
    <name type="common">zig-zag eel</name>
    <dbReference type="NCBI Taxonomy" id="205130"/>
    <lineage>
        <taxon>Eukaryota</taxon>
        <taxon>Metazoa</taxon>
        <taxon>Chordata</taxon>
        <taxon>Craniata</taxon>
        <taxon>Vertebrata</taxon>
        <taxon>Euteleostomi</taxon>
        <taxon>Actinopterygii</taxon>
        <taxon>Neopterygii</taxon>
        <taxon>Teleostei</taxon>
        <taxon>Neoteleostei</taxon>
        <taxon>Acanthomorphata</taxon>
        <taxon>Anabantaria</taxon>
        <taxon>Synbranchiformes</taxon>
        <taxon>Mastacembelidae</taxon>
        <taxon>Mastacembelus</taxon>
    </lineage>
</organism>
<dbReference type="InterPro" id="IPR015926">
    <property type="entry name" value="Cytolysin/lectin"/>
</dbReference>
<dbReference type="GO" id="GO:0051715">
    <property type="term" value="P:cytolysis in another organism"/>
    <property type="evidence" value="ECO:0007669"/>
    <property type="project" value="InterPro"/>
</dbReference>
<evidence type="ECO:0000256" key="3">
    <source>
        <dbReference type="ARBA" id="ARBA00022537"/>
    </source>
</evidence>
<reference evidence="6" key="1">
    <citation type="submission" date="2025-08" db="UniProtKB">
        <authorList>
            <consortium name="Ensembl"/>
        </authorList>
    </citation>
    <scope>IDENTIFICATION</scope>
</reference>
<dbReference type="GO" id="GO:0015267">
    <property type="term" value="F:channel activity"/>
    <property type="evidence" value="ECO:0007669"/>
    <property type="project" value="InterPro"/>
</dbReference>
<dbReference type="STRING" id="205130.ENSMAMP00000019044"/>
<keyword evidence="3" id="KW-1052">Target cell membrane</keyword>
<keyword evidence="4" id="KW-0472">Membrane</keyword>
<keyword evidence="7" id="KW-1185">Reference proteome</keyword>
<evidence type="ECO:0000313" key="7">
    <source>
        <dbReference type="Proteomes" id="UP000261640"/>
    </source>
</evidence>
<dbReference type="InterPro" id="IPR009104">
    <property type="entry name" value="Anemon_actinoporin-like"/>
</dbReference>
<reference evidence="6" key="2">
    <citation type="submission" date="2025-09" db="UniProtKB">
        <authorList>
            <consortium name="Ensembl"/>
        </authorList>
    </citation>
    <scope>IDENTIFICATION</scope>
</reference>
<evidence type="ECO:0000313" key="6">
    <source>
        <dbReference type="Ensembl" id="ENSMAMP00000019044.2"/>
    </source>
</evidence>
<dbReference type="SUPFAM" id="SSF63724">
    <property type="entry name" value="Cytolysin/lectin"/>
    <property type="match status" value="1"/>
</dbReference>
<dbReference type="GO" id="GO:0042151">
    <property type="term" value="C:nematocyst"/>
    <property type="evidence" value="ECO:0007669"/>
    <property type="project" value="UniProtKB-SubCell"/>
</dbReference>
<keyword evidence="4" id="KW-1053">Target membrane</keyword>
<dbReference type="PANTHER" id="PTHR40388:SF2">
    <property type="entry name" value="ACTINOPORIN-LIKE PROTEIN"/>
    <property type="match status" value="1"/>
</dbReference>
<accession>A0A3Q3MDH3</accession>
<dbReference type="GO" id="GO:0046930">
    <property type="term" value="C:pore complex"/>
    <property type="evidence" value="ECO:0007669"/>
    <property type="project" value="InterPro"/>
</dbReference>
<evidence type="ECO:0000256" key="1">
    <source>
        <dbReference type="ARBA" id="ARBA00004175"/>
    </source>
</evidence>
<dbReference type="Pfam" id="PF06369">
    <property type="entry name" value="Anemone_cytotox"/>
    <property type="match status" value="1"/>
</dbReference>
<dbReference type="InterPro" id="IPR050677">
    <property type="entry name" value="Actinoporin_PFT"/>
</dbReference>
<dbReference type="Ensembl" id="ENSMAMT00000019539.2">
    <property type="protein sequence ID" value="ENSMAMP00000019044.2"/>
    <property type="gene ID" value="ENSMAMG00000012831.2"/>
</dbReference>
<proteinExistence type="predicted"/>
<evidence type="ECO:0000256" key="4">
    <source>
        <dbReference type="ARBA" id="ARBA00023298"/>
    </source>
</evidence>
<dbReference type="GO" id="GO:0046931">
    <property type="term" value="P:pore complex assembly"/>
    <property type="evidence" value="ECO:0007669"/>
    <property type="project" value="InterPro"/>
</dbReference>
<dbReference type="GO" id="GO:0044218">
    <property type="term" value="C:other organism cell membrane"/>
    <property type="evidence" value="ECO:0007669"/>
    <property type="project" value="UniProtKB-KW"/>
</dbReference>
<comment type="subcellular location">
    <subcellularLocation>
        <location evidence="2">Nematocyst</location>
    </subcellularLocation>
    <subcellularLocation>
        <location evidence="1">Target cell membrane</location>
    </subcellularLocation>
</comment>
<dbReference type="GeneTree" id="ENSGT00940000164286"/>
<name>A0A3Q3MDH3_9TELE</name>
<dbReference type="InParanoid" id="A0A3Q3MDH3"/>
<dbReference type="Gene3D" id="2.60.270.20">
    <property type="entry name" value="Cytolysin/lectin"/>
    <property type="match status" value="1"/>
</dbReference>
<dbReference type="Proteomes" id="UP000261640">
    <property type="component" value="Unplaced"/>
</dbReference>
<dbReference type="GO" id="GO:0006812">
    <property type="term" value="P:monoatomic cation transport"/>
    <property type="evidence" value="ECO:0007669"/>
    <property type="project" value="InterPro"/>
</dbReference>
<protein>
    <submittedName>
        <fullName evidence="6">Bryoporin-like</fullName>
    </submittedName>
</protein>
<dbReference type="AlphaFoldDB" id="A0A3Q3MDH3"/>
<dbReference type="PANTHER" id="PTHR40388">
    <property type="entry name" value="BRYOPORIN"/>
    <property type="match status" value="1"/>
</dbReference>
<evidence type="ECO:0000256" key="2">
    <source>
        <dbReference type="ARBA" id="ARBA00004532"/>
    </source>
</evidence>
<keyword evidence="5" id="KW-0166">Nematocyst</keyword>